<evidence type="ECO:0000256" key="1">
    <source>
        <dbReference type="SAM" id="MobiDB-lite"/>
    </source>
</evidence>
<feature type="compositionally biased region" description="Polar residues" evidence="1">
    <location>
        <begin position="307"/>
        <end position="319"/>
    </location>
</feature>
<feature type="compositionally biased region" description="Basic and acidic residues" evidence="1">
    <location>
        <begin position="333"/>
        <end position="343"/>
    </location>
</feature>
<evidence type="ECO:0000313" key="3">
    <source>
        <dbReference type="EMBL" id="TWT76923.1"/>
    </source>
</evidence>
<feature type="transmembrane region" description="Helical" evidence="2">
    <location>
        <begin position="461"/>
        <end position="482"/>
    </location>
</feature>
<accession>A0A5C5YPX5</accession>
<proteinExistence type="predicted"/>
<evidence type="ECO:0000256" key="2">
    <source>
        <dbReference type="SAM" id="Phobius"/>
    </source>
</evidence>
<feature type="compositionally biased region" description="Low complexity" evidence="1">
    <location>
        <begin position="432"/>
        <end position="445"/>
    </location>
</feature>
<dbReference type="RefSeq" id="WP_146587082.1">
    <property type="nucleotide sequence ID" value="NZ_SJPO01000005.1"/>
</dbReference>
<keyword evidence="2" id="KW-0812">Transmembrane</keyword>
<dbReference type="EMBL" id="SJPO01000005">
    <property type="protein sequence ID" value="TWT76923.1"/>
    <property type="molecule type" value="Genomic_DNA"/>
</dbReference>
<gene>
    <name evidence="3" type="ORF">Pla123a_23480</name>
</gene>
<keyword evidence="2" id="KW-0472">Membrane</keyword>
<comment type="caution">
    <text evidence="3">The sequence shown here is derived from an EMBL/GenBank/DDBJ whole genome shotgun (WGS) entry which is preliminary data.</text>
</comment>
<feature type="compositionally biased region" description="Low complexity" evidence="1">
    <location>
        <begin position="347"/>
        <end position="366"/>
    </location>
</feature>
<dbReference type="AlphaFoldDB" id="A0A5C5YPX5"/>
<evidence type="ECO:0000313" key="4">
    <source>
        <dbReference type="Proteomes" id="UP000318478"/>
    </source>
</evidence>
<organism evidence="3 4">
    <name type="scientific">Posidoniimonas polymericola</name>
    <dbReference type="NCBI Taxonomy" id="2528002"/>
    <lineage>
        <taxon>Bacteria</taxon>
        <taxon>Pseudomonadati</taxon>
        <taxon>Planctomycetota</taxon>
        <taxon>Planctomycetia</taxon>
        <taxon>Pirellulales</taxon>
        <taxon>Lacipirellulaceae</taxon>
        <taxon>Posidoniimonas</taxon>
    </lineage>
</organism>
<protein>
    <submittedName>
        <fullName evidence="3">Uncharacterized protein</fullName>
    </submittedName>
</protein>
<reference evidence="3 4" key="1">
    <citation type="submission" date="2019-02" db="EMBL/GenBank/DDBJ databases">
        <title>Deep-cultivation of Planctomycetes and their phenomic and genomic characterization uncovers novel biology.</title>
        <authorList>
            <person name="Wiegand S."/>
            <person name="Jogler M."/>
            <person name="Boedeker C."/>
            <person name="Pinto D."/>
            <person name="Vollmers J."/>
            <person name="Rivas-Marin E."/>
            <person name="Kohn T."/>
            <person name="Peeters S.H."/>
            <person name="Heuer A."/>
            <person name="Rast P."/>
            <person name="Oberbeckmann S."/>
            <person name="Bunk B."/>
            <person name="Jeske O."/>
            <person name="Meyerdierks A."/>
            <person name="Storesund J.E."/>
            <person name="Kallscheuer N."/>
            <person name="Luecker S."/>
            <person name="Lage O.M."/>
            <person name="Pohl T."/>
            <person name="Merkel B.J."/>
            <person name="Hornburger P."/>
            <person name="Mueller R.-W."/>
            <person name="Bruemmer F."/>
            <person name="Labrenz M."/>
            <person name="Spormann A.M."/>
            <person name="Op Den Camp H."/>
            <person name="Overmann J."/>
            <person name="Amann R."/>
            <person name="Jetten M.S.M."/>
            <person name="Mascher T."/>
            <person name="Medema M.H."/>
            <person name="Devos D.P."/>
            <person name="Kaster A.-K."/>
            <person name="Ovreas L."/>
            <person name="Rohde M."/>
            <person name="Galperin M.Y."/>
            <person name="Jogler C."/>
        </authorList>
    </citation>
    <scope>NUCLEOTIDE SEQUENCE [LARGE SCALE GENOMIC DNA]</scope>
    <source>
        <strain evidence="3 4">Pla123a</strain>
    </source>
</reference>
<sequence>MSSVILFAALAATGITYEWRPQGDPHGGHEYVVTVEPELMQSALDGDTRTFRSDVPDNVKHVSSVVVKLGEGAAQPQRHGVLKPPVLDDSSNDPALDDEEFAPIRHTVRQQTYPPQNYSAQQYPAPNSLEAGFNDWSTTVDQQRKSIGSELTKVGEKLVDETGRAFRNGGQMVEGTIANANDGLKSLINPGVNQTAAVGAAPQPGSGYTPYSYNQPTNSQNGQPTYPPAAAQSNTPSNQPYGSVSGISPTQGQSVNPNQQATGQQNWNSGAAPPPLGANPPQNSNWQNQAPTNQSPYPPSNQQQPNRGGTQDLSQYASTQGGGNGQAYTDFSSQRDDSYDERFAPIGSPQNPSSQNANSQNASSGQPTNQGQAGDSPWPSWPTTPAANTTPPQTAQYGGAGNYQQQNASYPPAAPGDNPADWGTGNMGAGNMGAPYPTPQQQPTTTVATDVTDQKSRSEPWWYGTVALAAIGSIAWNFYLGMNYIDARNKYRAALRRSGRAYSEVLDDM</sequence>
<name>A0A5C5YPX5_9BACT</name>
<feature type="region of interest" description="Disordered" evidence="1">
    <location>
        <begin position="198"/>
        <end position="445"/>
    </location>
</feature>
<feature type="compositionally biased region" description="Polar residues" evidence="1">
    <location>
        <begin position="282"/>
        <end position="292"/>
    </location>
</feature>
<dbReference type="Proteomes" id="UP000318478">
    <property type="component" value="Unassembled WGS sequence"/>
</dbReference>
<feature type="compositionally biased region" description="Low complexity" evidence="1">
    <location>
        <begin position="376"/>
        <end position="408"/>
    </location>
</feature>
<dbReference type="OrthoDB" id="232801at2"/>
<feature type="compositionally biased region" description="Polar residues" evidence="1">
    <location>
        <begin position="209"/>
        <end position="224"/>
    </location>
</feature>
<feature type="compositionally biased region" description="Polar residues" evidence="1">
    <location>
        <begin position="231"/>
        <end position="269"/>
    </location>
</feature>
<keyword evidence="2" id="KW-1133">Transmembrane helix</keyword>
<keyword evidence="4" id="KW-1185">Reference proteome</keyword>